<reference evidence="2" key="1">
    <citation type="submission" date="2022-11" db="UniProtKB">
        <authorList>
            <consortium name="WormBaseParasite"/>
        </authorList>
    </citation>
    <scope>IDENTIFICATION</scope>
</reference>
<organism evidence="1 2">
    <name type="scientific">Panagrolaimus sp. ES5</name>
    <dbReference type="NCBI Taxonomy" id="591445"/>
    <lineage>
        <taxon>Eukaryota</taxon>
        <taxon>Metazoa</taxon>
        <taxon>Ecdysozoa</taxon>
        <taxon>Nematoda</taxon>
        <taxon>Chromadorea</taxon>
        <taxon>Rhabditida</taxon>
        <taxon>Tylenchina</taxon>
        <taxon>Panagrolaimomorpha</taxon>
        <taxon>Panagrolaimoidea</taxon>
        <taxon>Panagrolaimidae</taxon>
        <taxon>Panagrolaimus</taxon>
    </lineage>
</organism>
<proteinExistence type="predicted"/>
<sequence length="453" mass="51108">MAYLAITEEHAAKFCLIKNASFTTRCPQPLLPDRKVELATICTPGYHQLFKRIPFGEVQNEILSYSLSKSRLNRLNPSLPWMYQRIPQPNNDITTGWEYLDISPNGKCIATCSTINYKNRHTSTIVESSHVYFDEKFSIEEKNRRLKDKHTNKDADPSGYNVLGIDFQSLDNSNSHFDARVVEMVRAPFDTDVTCVLSVLAHGHYCKKPSTVNLKPLIGFSRPAEETDNQIGFELYSRSWKMNEPSWSGAFDSRNLRIAVGQDTGSKLIDVMSSKQIPLPSNNKTVISQAFYHDGNLLFFGRQDDDVGIIDLRAHKKIASVLNGSKSAGFVAPLKSDPNHVITETFSGAINKWDLRSLKPSIVFGGHRNHHNKVPCHIDSKERFLFAVDDSGATRGWALDDGKLLCTIPRLDSPQKCSFFPRMVYSDNWGGEHGNSGLLLALNKHYYLYDLFP</sequence>
<accession>A0AC34GSW3</accession>
<dbReference type="Proteomes" id="UP000887579">
    <property type="component" value="Unplaced"/>
</dbReference>
<protein>
    <submittedName>
        <fullName evidence="2">Uncharacterized protein</fullName>
    </submittedName>
</protein>
<dbReference type="WBParaSite" id="ES5_v2.g7657.t1">
    <property type="protein sequence ID" value="ES5_v2.g7657.t1"/>
    <property type="gene ID" value="ES5_v2.g7657"/>
</dbReference>
<evidence type="ECO:0000313" key="2">
    <source>
        <dbReference type="WBParaSite" id="ES5_v2.g7657.t1"/>
    </source>
</evidence>
<evidence type="ECO:0000313" key="1">
    <source>
        <dbReference type="Proteomes" id="UP000887579"/>
    </source>
</evidence>
<name>A0AC34GSW3_9BILA</name>